<dbReference type="RefSeq" id="WP_040276467.1">
    <property type="nucleotide sequence ID" value="NZ_JROO01000048.1"/>
</dbReference>
<keyword evidence="2" id="KW-0808">Transferase</keyword>
<dbReference type="STRING" id="183763.LP52_22965"/>
<dbReference type="AlphaFoldDB" id="A0A0C2FC97"/>
<dbReference type="OrthoDB" id="9777638at2"/>
<keyword evidence="1" id="KW-0489">Methyltransferase</keyword>
<feature type="domain" description="Methyltransferase" evidence="4">
    <location>
        <begin position="46"/>
        <end position="157"/>
    </location>
</feature>
<evidence type="ECO:0000313" key="6">
    <source>
        <dbReference type="Proteomes" id="UP000031675"/>
    </source>
</evidence>
<keyword evidence="6" id="KW-1185">Reference proteome</keyword>
<protein>
    <recommendedName>
        <fullName evidence="4">Methyltransferase domain-containing protein</fullName>
    </recommendedName>
</protein>
<dbReference type="GO" id="GO:0032259">
    <property type="term" value="P:methylation"/>
    <property type="evidence" value="ECO:0007669"/>
    <property type="project" value="UniProtKB-KW"/>
</dbReference>
<dbReference type="InterPro" id="IPR025714">
    <property type="entry name" value="Methyltranfer_dom"/>
</dbReference>
<dbReference type="EMBL" id="JROO01000048">
    <property type="protein sequence ID" value="KIH96794.1"/>
    <property type="molecule type" value="Genomic_DNA"/>
</dbReference>
<evidence type="ECO:0000256" key="2">
    <source>
        <dbReference type="ARBA" id="ARBA00022679"/>
    </source>
</evidence>
<reference evidence="6" key="1">
    <citation type="journal article" date="2015" name="Chem. Biol.">
        <title>Structure, bioactivity, and resistance mechanism of streptomonomicin, an unusual lasso Peptide from an understudied halophilic actinomycete.</title>
        <authorList>
            <person name="Metelev M."/>
            <person name="Tietz J.I."/>
            <person name="Melby J.O."/>
            <person name="Blair P.M."/>
            <person name="Zhu L."/>
            <person name="Livnat I."/>
            <person name="Severinov K."/>
            <person name="Mitchell D.A."/>
        </authorList>
    </citation>
    <scope>NUCLEOTIDE SEQUENCE [LARGE SCALE GENOMIC DNA]</scope>
    <source>
        <strain evidence="6">YIM 90003</strain>
    </source>
</reference>
<organism evidence="5 6">
    <name type="scientific">Streptomonospora alba</name>
    <dbReference type="NCBI Taxonomy" id="183763"/>
    <lineage>
        <taxon>Bacteria</taxon>
        <taxon>Bacillati</taxon>
        <taxon>Actinomycetota</taxon>
        <taxon>Actinomycetes</taxon>
        <taxon>Streptosporangiales</taxon>
        <taxon>Nocardiopsidaceae</taxon>
        <taxon>Streptomonospora</taxon>
    </lineage>
</organism>
<evidence type="ECO:0000256" key="1">
    <source>
        <dbReference type="ARBA" id="ARBA00022603"/>
    </source>
</evidence>
<gene>
    <name evidence="5" type="ORF">LP52_22965</name>
</gene>
<dbReference type="SUPFAM" id="SSF53335">
    <property type="entry name" value="S-adenosyl-L-methionine-dependent methyltransferases"/>
    <property type="match status" value="1"/>
</dbReference>
<accession>A0A0C2FC97</accession>
<dbReference type="PANTHER" id="PTHR43464">
    <property type="entry name" value="METHYLTRANSFERASE"/>
    <property type="match status" value="1"/>
</dbReference>
<sequence length="286" mass="30560">METIANVHQYEAWNGYEGLHWARNPDRYEAMVGGSNRPLFEAARIEPADRVLDIGCGTGPTTRRAALKAPHGRALGVDLSAPMLERARAVAEEKGIANVAFEQGDAQVHPFPAGEFDVAISRGGTWYFADPIAAFANIGSALRAGGRLAMGAPDNTDDAADSADFPDLFRIMGEYLPEPPALATGDESRNLTTMATPADITTVLGGAGFTSVAVERRRTEAMLGRTAEDAADFVFGWGPVRHWFRDADTATERRAREAVRAALVPYETAGGVRQTGSGLLVTAVWG</sequence>
<dbReference type="Proteomes" id="UP000031675">
    <property type="component" value="Unassembled WGS sequence"/>
</dbReference>
<comment type="caution">
    <text evidence="5">The sequence shown here is derived from an EMBL/GenBank/DDBJ whole genome shotgun (WGS) entry which is preliminary data.</text>
</comment>
<dbReference type="Pfam" id="PF13847">
    <property type="entry name" value="Methyltransf_31"/>
    <property type="match status" value="1"/>
</dbReference>
<name>A0A0C2FC97_9ACTN</name>
<evidence type="ECO:0000259" key="4">
    <source>
        <dbReference type="Pfam" id="PF13847"/>
    </source>
</evidence>
<dbReference type="PANTHER" id="PTHR43464:SF19">
    <property type="entry name" value="UBIQUINONE BIOSYNTHESIS O-METHYLTRANSFERASE, MITOCHONDRIAL"/>
    <property type="match status" value="1"/>
</dbReference>
<evidence type="ECO:0000256" key="3">
    <source>
        <dbReference type="ARBA" id="ARBA00022691"/>
    </source>
</evidence>
<proteinExistence type="predicted"/>
<dbReference type="InterPro" id="IPR029063">
    <property type="entry name" value="SAM-dependent_MTases_sf"/>
</dbReference>
<keyword evidence="3" id="KW-0949">S-adenosyl-L-methionine</keyword>
<evidence type="ECO:0000313" key="5">
    <source>
        <dbReference type="EMBL" id="KIH96794.1"/>
    </source>
</evidence>
<dbReference type="GO" id="GO:0008168">
    <property type="term" value="F:methyltransferase activity"/>
    <property type="evidence" value="ECO:0007669"/>
    <property type="project" value="UniProtKB-KW"/>
</dbReference>
<dbReference type="CDD" id="cd02440">
    <property type="entry name" value="AdoMet_MTases"/>
    <property type="match status" value="1"/>
</dbReference>
<dbReference type="Gene3D" id="3.40.50.150">
    <property type="entry name" value="Vaccinia Virus protein VP39"/>
    <property type="match status" value="1"/>
</dbReference>